<protein>
    <submittedName>
        <fullName evidence="1">Uncharacterized protein</fullName>
    </submittedName>
</protein>
<keyword evidence="2" id="KW-1185">Reference proteome</keyword>
<dbReference type="RefSeq" id="WP_145194778.1">
    <property type="nucleotide sequence ID" value="NZ_CP036434.1"/>
</dbReference>
<dbReference type="Proteomes" id="UP000320390">
    <property type="component" value="Chromosome"/>
</dbReference>
<name>A0A518EMQ5_9BACT</name>
<organism evidence="1 2">
    <name type="scientific">Saltatorellus ferox</name>
    <dbReference type="NCBI Taxonomy" id="2528018"/>
    <lineage>
        <taxon>Bacteria</taxon>
        <taxon>Pseudomonadati</taxon>
        <taxon>Planctomycetota</taxon>
        <taxon>Planctomycetia</taxon>
        <taxon>Planctomycetia incertae sedis</taxon>
        <taxon>Saltatorellus</taxon>
    </lineage>
</organism>
<dbReference type="SUPFAM" id="SSF50969">
    <property type="entry name" value="YVTN repeat-like/Quinoprotein amine dehydrogenase"/>
    <property type="match status" value="1"/>
</dbReference>
<dbReference type="Gene3D" id="2.130.10.10">
    <property type="entry name" value="YVTN repeat-like/Quinoprotein amine dehydrogenase"/>
    <property type="match status" value="1"/>
</dbReference>
<accession>A0A518EMQ5</accession>
<sequence>MKNRTQSRSSDLPGTLPHLLQRVAGPALRSACGLAAAGLALSASAAAQYTSFTDTTSLGTDDIQITPNGRYAVTRSTAILTETDVFEMATGQMVLRVDSTLGPDCSSPTNASCSGPCNDAVEVTNSRAITLGQQVQLIDLSTTPPSQIAEIYCGIFPRDVSISSDERYAIVRGGSGPSGGTYVIDMANGNVLLYSASEPQAWQLQLGNDLSAASDFHGVTLSYDVFTDETDVLVVEFDPSSGGGPSVVLDTSLTTGLAGDPMDVAITPDGTHAVVRAEDEIGLYRLDGVNTTLVRRFSAFPGPIVPYATAAFDTVVASDRYWASFSLGDPNTAAGYINVQDIATGMTWFAFLDGTPRDLALTPSGNSLLVHTGRKIYRWDLTNLPVGPALDITTFLPFPATAAGLLAGLDSVVCTEDLAAVIAPNGTETRLRIYDLKASTTPTRIFGQAIPGIPIDVEITPDGTYAMAVTQEGYLVVDLRTLTSRLEVRRMDPNVGFPWADGAFMHPKHAVAGGIGDILWSNWLEGIDLVSREELSCRSFANSTGEVGDLFALGSTRVNENDLELHARFLPPNSAGLFFLSSGTGSQPLGGGKLCLGGTILRLPVVVASAEGSVSFPVDLTNLPPAGAGIVAGTTWYSQLAHRDLPAFGFFNYTNASALLFE</sequence>
<evidence type="ECO:0000313" key="1">
    <source>
        <dbReference type="EMBL" id="QDV05365.1"/>
    </source>
</evidence>
<dbReference type="AlphaFoldDB" id="A0A518EMQ5"/>
<dbReference type="InterPro" id="IPR015943">
    <property type="entry name" value="WD40/YVTN_repeat-like_dom_sf"/>
</dbReference>
<dbReference type="InterPro" id="IPR011044">
    <property type="entry name" value="Quino_amine_DH_bsu"/>
</dbReference>
<evidence type="ECO:0000313" key="2">
    <source>
        <dbReference type="Proteomes" id="UP000320390"/>
    </source>
</evidence>
<dbReference type="EMBL" id="CP036434">
    <property type="protein sequence ID" value="QDV05365.1"/>
    <property type="molecule type" value="Genomic_DNA"/>
</dbReference>
<gene>
    <name evidence="1" type="ORF">Poly30_08620</name>
</gene>
<reference evidence="1 2" key="1">
    <citation type="submission" date="2019-02" db="EMBL/GenBank/DDBJ databases">
        <title>Deep-cultivation of Planctomycetes and their phenomic and genomic characterization uncovers novel biology.</title>
        <authorList>
            <person name="Wiegand S."/>
            <person name="Jogler M."/>
            <person name="Boedeker C."/>
            <person name="Pinto D."/>
            <person name="Vollmers J."/>
            <person name="Rivas-Marin E."/>
            <person name="Kohn T."/>
            <person name="Peeters S.H."/>
            <person name="Heuer A."/>
            <person name="Rast P."/>
            <person name="Oberbeckmann S."/>
            <person name="Bunk B."/>
            <person name="Jeske O."/>
            <person name="Meyerdierks A."/>
            <person name="Storesund J.E."/>
            <person name="Kallscheuer N."/>
            <person name="Luecker S."/>
            <person name="Lage O.M."/>
            <person name="Pohl T."/>
            <person name="Merkel B.J."/>
            <person name="Hornburger P."/>
            <person name="Mueller R.-W."/>
            <person name="Bruemmer F."/>
            <person name="Labrenz M."/>
            <person name="Spormann A.M."/>
            <person name="Op den Camp H."/>
            <person name="Overmann J."/>
            <person name="Amann R."/>
            <person name="Jetten M.S.M."/>
            <person name="Mascher T."/>
            <person name="Medema M.H."/>
            <person name="Devos D.P."/>
            <person name="Kaster A.-K."/>
            <person name="Ovreas L."/>
            <person name="Rohde M."/>
            <person name="Galperin M.Y."/>
            <person name="Jogler C."/>
        </authorList>
    </citation>
    <scope>NUCLEOTIDE SEQUENCE [LARGE SCALE GENOMIC DNA]</scope>
    <source>
        <strain evidence="1 2">Poly30</strain>
    </source>
</reference>
<proteinExistence type="predicted"/>